<evidence type="ECO:0000256" key="2">
    <source>
        <dbReference type="ARBA" id="ARBA00022747"/>
    </source>
</evidence>
<protein>
    <recommendedName>
        <fullName evidence="4">Type I restriction modification DNA specificity domain-containing protein</fullName>
    </recommendedName>
</protein>
<keyword evidence="3" id="KW-0238">DNA-binding</keyword>
<evidence type="ECO:0000256" key="1">
    <source>
        <dbReference type="ARBA" id="ARBA00010923"/>
    </source>
</evidence>
<gene>
    <name evidence="5" type="ORF">NITFAB_0805</name>
</gene>
<dbReference type="SUPFAM" id="SSF116734">
    <property type="entry name" value="DNA methylase specificity domain"/>
    <property type="match status" value="1"/>
</dbReference>
<comment type="similarity">
    <text evidence="1">Belongs to the type-I restriction system S methylase family.</text>
</comment>
<dbReference type="InterPro" id="IPR044946">
    <property type="entry name" value="Restrct_endonuc_typeI_TRD_sf"/>
</dbReference>
<feature type="domain" description="Type I restriction modification DNA specificity" evidence="4">
    <location>
        <begin position="3"/>
        <end position="166"/>
    </location>
</feature>
<accession>A0A2X0SHC0</accession>
<dbReference type="InterPro" id="IPR052021">
    <property type="entry name" value="Type-I_RS_S_subunit"/>
</dbReference>
<evidence type="ECO:0000259" key="4">
    <source>
        <dbReference type="Pfam" id="PF01420"/>
    </source>
</evidence>
<dbReference type="Gene3D" id="3.90.220.20">
    <property type="entry name" value="DNA methylase specificity domains"/>
    <property type="match status" value="1"/>
</dbReference>
<name>A0A2X0SHC0_9PROT</name>
<evidence type="ECO:0000256" key="3">
    <source>
        <dbReference type="ARBA" id="ARBA00023125"/>
    </source>
</evidence>
<dbReference type="GO" id="GO:0003677">
    <property type="term" value="F:DNA binding"/>
    <property type="evidence" value="ECO:0007669"/>
    <property type="project" value="UniProtKB-KW"/>
</dbReference>
<dbReference type="GO" id="GO:0009307">
    <property type="term" value="P:DNA restriction-modification system"/>
    <property type="evidence" value="ECO:0007669"/>
    <property type="project" value="UniProtKB-KW"/>
</dbReference>
<dbReference type="PANTHER" id="PTHR30408:SF12">
    <property type="entry name" value="TYPE I RESTRICTION ENZYME MJAVIII SPECIFICITY SUBUNIT"/>
    <property type="match status" value="1"/>
</dbReference>
<organism evidence="5">
    <name type="scientific">Candidatus Nitrotoga fabula</name>
    <dbReference type="NCBI Taxonomy" id="2182327"/>
    <lineage>
        <taxon>Bacteria</taxon>
        <taxon>Pseudomonadati</taxon>
        <taxon>Pseudomonadota</taxon>
        <taxon>Betaproteobacteria</taxon>
        <taxon>Nitrosomonadales</taxon>
        <taxon>Gallionellaceae</taxon>
        <taxon>Candidatus Nitrotoga</taxon>
    </lineage>
</organism>
<reference evidence="5" key="1">
    <citation type="submission" date="2018-05" db="EMBL/GenBank/DDBJ databases">
        <authorList>
            <person name="Lanie J.A."/>
            <person name="Ng W.-L."/>
            <person name="Kazmierczak K.M."/>
            <person name="Andrzejewski T.M."/>
            <person name="Davidsen T.M."/>
            <person name="Wayne K.J."/>
            <person name="Tettelin H."/>
            <person name="Glass J.I."/>
            <person name="Rusch D."/>
            <person name="Podicherti R."/>
            <person name="Tsui H.-C.T."/>
            <person name="Winkler M.E."/>
        </authorList>
    </citation>
    <scope>NUCLEOTIDE SEQUENCE</scope>
    <source>
        <strain evidence="5">KNB</strain>
    </source>
</reference>
<keyword evidence="2" id="KW-0680">Restriction system</keyword>
<dbReference type="AlphaFoldDB" id="A0A2X0SHC0"/>
<dbReference type="InterPro" id="IPR000055">
    <property type="entry name" value="Restrct_endonuc_typeI_TRD"/>
</dbReference>
<dbReference type="EMBL" id="LS423452">
    <property type="protein sequence ID" value="SPS05216.1"/>
    <property type="molecule type" value="Genomic_DNA"/>
</dbReference>
<dbReference type="PANTHER" id="PTHR30408">
    <property type="entry name" value="TYPE-1 RESTRICTION ENZYME ECOKI SPECIFICITY PROTEIN"/>
    <property type="match status" value="1"/>
</dbReference>
<evidence type="ECO:0000313" key="5">
    <source>
        <dbReference type="EMBL" id="SPS05216.1"/>
    </source>
</evidence>
<sequence>MRMKLQDIATLIAGYTFRGAIIPDKNGGCLVFQAKDLVRDEFVTNATALTPIALDSGGSNSYLQTNDVLVAARGMKAGAFRSTVYKSDAANVIASSSVHIIRLTCTNVLPEYVSHYLNSKHGQTALLEGVTGSYIGMLPRKTLGQIEIPIPEIKKQKMVVDLYQNIQMQKKILDRRNELNQQIFDEIFTKLTTHHD</sequence>
<dbReference type="Pfam" id="PF01420">
    <property type="entry name" value="Methylase_S"/>
    <property type="match status" value="1"/>
</dbReference>
<dbReference type="CDD" id="cd16961">
    <property type="entry name" value="RMtype1_S_TRD-CR_like"/>
    <property type="match status" value="1"/>
</dbReference>
<proteinExistence type="inferred from homology"/>